<evidence type="ECO:0000259" key="1">
    <source>
        <dbReference type="Pfam" id="PF01345"/>
    </source>
</evidence>
<gene>
    <name evidence="2" type="ORF">MNBD_GAMMA17-2103</name>
</gene>
<proteinExistence type="predicted"/>
<dbReference type="SUPFAM" id="SSF50978">
    <property type="entry name" value="WD40 repeat-like"/>
    <property type="match status" value="1"/>
</dbReference>
<dbReference type="Pfam" id="PF01345">
    <property type="entry name" value="DUF11"/>
    <property type="match status" value="1"/>
</dbReference>
<evidence type="ECO:0000313" key="2">
    <source>
        <dbReference type="EMBL" id="VAW89494.1"/>
    </source>
</evidence>
<dbReference type="InterPro" id="IPR036322">
    <property type="entry name" value="WD40_repeat_dom_sf"/>
</dbReference>
<dbReference type="SUPFAM" id="SSF110296">
    <property type="entry name" value="Oligoxyloglucan reducing end-specific cellobiohydrolase"/>
    <property type="match status" value="1"/>
</dbReference>
<dbReference type="EMBL" id="UOFQ01000137">
    <property type="protein sequence ID" value="VAW89494.1"/>
    <property type="molecule type" value="Genomic_DNA"/>
</dbReference>
<dbReference type="AlphaFoldDB" id="A0A3B1A6V9"/>
<reference evidence="2" key="1">
    <citation type="submission" date="2018-06" db="EMBL/GenBank/DDBJ databases">
        <authorList>
            <person name="Zhirakovskaya E."/>
        </authorList>
    </citation>
    <scope>NUCLEOTIDE SEQUENCE</scope>
</reference>
<name>A0A3B1A6V9_9ZZZZ</name>
<sequence>MLWFLLASLLPFCLHAVPTQWEWAHPTPHGNQHNSVIWGDDEFIAIGEGGNIISSQSGSIESWVVEPSDTTENLNDIAWSGSRYVSVGDQGTIVSRTSSGNWDIRTSTITHKLTDVIWNGEQFLAIGEYTISYTDPINGTQSRPAASILTSIAGSSWRLETPTLNPDRHSNVPPPRLRGITWDGSLYIASSDDGAILTSLDGIAWHTRSINSIANNGKSGSNKRFLAVGDNGLTLSSNDGISWTKRAPGISDNLHAVTWAEVHFVVVGANGTIISTRDDDGITWETEVSGSTATLRSITFNNTSSVIAVGDDGTILTRTLSPLIWDQQAVNVTSEDLHSVAWSSAIFSYIAVGSGGTILTSIDTTDWQAATNPPAGLSTDLLHVSWHDMSAAIGDEFFLATGKNGTLITTTSDFNTWVPRTSNITDEWLFDSAWDGTNHIVVGSNGTLITSTSLDGNIWTTQNAQTSEHLLSIAIDNTTTLIGGEFSLQISTNDPTSIIPADILIGTGRIASQHLNDILFDNDKYIAIGNAGTIITSDDAYDWTTPAFIIDGGSSITNDLLSIEIENETDEFLITGTWGTFLRSDDPTGDTWTSEAIPVVSPPSPSASFFYGVASTPINPDDSIVTIVGSGGDIYTSINSGLDWNLTAGPLQTKETINNLTNSDTLHVAVGDNGTILNSNNRGVDWAQATAASCGPNHLHAVTWSDVTTRFVAVGEVGTICYSDDGFTWETPPISANLPDTASTLYGIAWGKDQFVAVGGSAVNSVIYTSPFGDEWTPRNSSEPHTLRDIVWDEDHFVAIGDGGTITTSPKGISWTRNSSGTIINLNSIAVGETTTIITGTSSSPISTTILRKNSDGAWIGGDGDVILANIQINDISAGGTQFTAVAPSGTILVSSDGRQWTEVLTGTNSLFKTVLWDDSKFIAAGAAAHILYSTNPDLIITGDYTAEEVRNGETARIILSITNKGISTALATSYSGQFSRNSTFLSSTTTHGSCTMGSELICKFGNLATDETVTLTIDIVTTATGSQGHIGTIVFNGVDSDEANNTRTITLQVSRGNDDGGGAAVSYWWLAGMLIALLASGRNPNDRWRDST</sequence>
<organism evidence="2">
    <name type="scientific">hydrothermal vent metagenome</name>
    <dbReference type="NCBI Taxonomy" id="652676"/>
    <lineage>
        <taxon>unclassified sequences</taxon>
        <taxon>metagenomes</taxon>
        <taxon>ecological metagenomes</taxon>
    </lineage>
</organism>
<dbReference type="InterPro" id="IPR001434">
    <property type="entry name" value="OmcB-like_DUF11"/>
</dbReference>
<accession>A0A3B1A6V9</accession>
<feature type="domain" description="DUF11" evidence="1">
    <location>
        <begin position="938"/>
        <end position="1052"/>
    </location>
</feature>
<protein>
    <recommendedName>
        <fullName evidence="1">DUF11 domain-containing protein</fullName>
    </recommendedName>
</protein>